<gene>
    <name evidence="2" type="ORF">Lwal_0810</name>
</gene>
<dbReference type="GO" id="GO:0005829">
    <property type="term" value="C:cytosol"/>
    <property type="evidence" value="ECO:0007669"/>
    <property type="project" value="TreeGrafter"/>
</dbReference>
<dbReference type="OrthoDB" id="9777133at2"/>
<comment type="similarity">
    <text evidence="1">Belongs to the UPF0246 family.</text>
</comment>
<evidence type="ECO:0000313" key="2">
    <source>
        <dbReference type="EMBL" id="KTD82333.1"/>
    </source>
</evidence>
<organism evidence="2 3">
    <name type="scientific">Legionella waltersii</name>
    <dbReference type="NCBI Taxonomy" id="66969"/>
    <lineage>
        <taxon>Bacteria</taxon>
        <taxon>Pseudomonadati</taxon>
        <taxon>Pseudomonadota</taxon>
        <taxon>Gammaproteobacteria</taxon>
        <taxon>Legionellales</taxon>
        <taxon>Legionellaceae</taxon>
        <taxon>Legionella</taxon>
    </lineage>
</organism>
<dbReference type="STRING" id="66969.Lwal_0810"/>
<dbReference type="EMBL" id="LNZB01000015">
    <property type="protein sequence ID" value="KTD82333.1"/>
    <property type="molecule type" value="Genomic_DNA"/>
</dbReference>
<dbReference type="Pfam" id="PF03883">
    <property type="entry name" value="H2O2_YaaD"/>
    <property type="match status" value="1"/>
</dbReference>
<dbReference type="InterPro" id="IPR005583">
    <property type="entry name" value="YaaA"/>
</dbReference>
<keyword evidence="3" id="KW-1185">Reference proteome</keyword>
<sequence length="258" mass="29560">MLTLLSPAKKLLDFKTPFAHDTTDPILLTEANRLAQIMKEKTVDEIAHLMNLSKDLAQLNYKRYQQFHLKHVTEELTYPSLYLFQGDVYQGLQAASWSSKDVSYAQEHLGILSGLYGLLRPLDRIQPYRLEMGVSLSNPEGKNLYAYWDDTLAHTLNRLIAHHQTPALINLASSEYFKAVNGKKIKCPIITVNFYEKKGNDIKMIGLFAKRARGMMARFLMQNQIDTLDDIQNFNEAGYVFNREMSNSNTLSFVCLRS</sequence>
<dbReference type="PANTHER" id="PTHR30283">
    <property type="entry name" value="PEROXIDE STRESS RESPONSE PROTEIN YAAA"/>
    <property type="match status" value="1"/>
</dbReference>
<dbReference type="PANTHER" id="PTHR30283:SF4">
    <property type="entry name" value="PEROXIDE STRESS RESISTANCE PROTEIN YAAA"/>
    <property type="match status" value="1"/>
</dbReference>
<dbReference type="RefSeq" id="WP_058479628.1">
    <property type="nucleotide sequence ID" value="NZ_CAAAIQ010000006.1"/>
</dbReference>
<dbReference type="HAMAP" id="MF_00652">
    <property type="entry name" value="UPF0246"/>
    <property type="match status" value="1"/>
</dbReference>
<proteinExistence type="inferred from homology"/>
<accession>A0A0W1ALU9</accession>
<dbReference type="Proteomes" id="UP000054729">
    <property type="component" value="Unassembled WGS sequence"/>
</dbReference>
<protein>
    <recommendedName>
        <fullName evidence="1">UPF0246 protein Lwal_0810</fullName>
    </recommendedName>
</protein>
<comment type="caution">
    <text evidence="2">The sequence shown here is derived from an EMBL/GenBank/DDBJ whole genome shotgun (WGS) entry which is preliminary data.</text>
</comment>
<dbReference type="GO" id="GO:0033194">
    <property type="term" value="P:response to hydroperoxide"/>
    <property type="evidence" value="ECO:0007669"/>
    <property type="project" value="TreeGrafter"/>
</dbReference>
<dbReference type="PATRIC" id="fig|66969.6.peg.884"/>
<dbReference type="NCBIfam" id="NF002542">
    <property type="entry name" value="PRK02101.1-3"/>
    <property type="match status" value="1"/>
</dbReference>
<evidence type="ECO:0000256" key="1">
    <source>
        <dbReference type="HAMAP-Rule" id="MF_00652"/>
    </source>
</evidence>
<dbReference type="AlphaFoldDB" id="A0A0W1ALU9"/>
<name>A0A0W1ALU9_9GAMM</name>
<evidence type="ECO:0000313" key="3">
    <source>
        <dbReference type="Proteomes" id="UP000054729"/>
    </source>
</evidence>
<reference evidence="2 3" key="1">
    <citation type="submission" date="2015-11" db="EMBL/GenBank/DDBJ databases">
        <title>Genomic analysis of 38 Legionella species identifies large and diverse effector repertoires.</title>
        <authorList>
            <person name="Burstein D."/>
            <person name="Amaro F."/>
            <person name="Zusman T."/>
            <person name="Lifshitz Z."/>
            <person name="Cohen O."/>
            <person name="Gilbert J.A."/>
            <person name="Pupko T."/>
            <person name="Shuman H.A."/>
            <person name="Segal G."/>
        </authorList>
    </citation>
    <scope>NUCLEOTIDE SEQUENCE [LARGE SCALE GENOMIC DNA]</scope>
    <source>
        <strain evidence="2 3">ATCC 51914</strain>
    </source>
</reference>